<evidence type="ECO:0000313" key="3">
    <source>
        <dbReference type="WBParaSite" id="GPLIN_000578900"/>
    </source>
</evidence>
<organism evidence="2 3">
    <name type="scientific">Globodera pallida</name>
    <name type="common">Potato cyst nematode worm</name>
    <name type="synonym">Heterodera pallida</name>
    <dbReference type="NCBI Taxonomy" id="36090"/>
    <lineage>
        <taxon>Eukaryota</taxon>
        <taxon>Metazoa</taxon>
        <taxon>Ecdysozoa</taxon>
        <taxon>Nematoda</taxon>
        <taxon>Chromadorea</taxon>
        <taxon>Rhabditida</taxon>
        <taxon>Tylenchina</taxon>
        <taxon>Tylenchomorpha</taxon>
        <taxon>Tylenchoidea</taxon>
        <taxon>Heteroderidae</taxon>
        <taxon>Heteroderinae</taxon>
        <taxon>Globodera</taxon>
    </lineage>
</organism>
<reference evidence="3" key="3">
    <citation type="submission" date="2016-06" db="UniProtKB">
        <authorList>
            <consortium name="WormBaseParasite"/>
        </authorList>
    </citation>
    <scope>IDENTIFICATION</scope>
</reference>
<dbReference type="AlphaFoldDB" id="A0A183BYU9"/>
<name>A0A183BYU9_GLOPA</name>
<feature type="region of interest" description="Disordered" evidence="1">
    <location>
        <begin position="1"/>
        <end position="27"/>
    </location>
</feature>
<feature type="compositionally biased region" description="Basic and acidic residues" evidence="1">
    <location>
        <begin position="1"/>
        <end position="25"/>
    </location>
</feature>
<dbReference type="Proteomes" id="UP000050741">
    <property type="component" value="Unassembled WGS sequence"/>
</dbReference>
<sequence length="91" mass="10868">MRLDQEMRLDQQEMKLDQQEKKLDQQEMNSVPKMQLSMYCRHHIHSIHHFRMIWKFFGDSSATEIANQPEASKIQIPLGAFQIRENLQKNG</sequence>
<dbReference type="WBParaSite" id="GPLIN_000578900">
    <property type="protein sequence ID" value="GPLIN_000578900"/>
    <property type="gene ID" value="GPLIN_000578900"/>
</dbReference>
<keyword evidence="2" id="KW-1185">Reference proteome</keyword>
<evidence type="ECO:0000313" key="2">
    <source>
        <dbReference type="Proteomes" id="UP000050741"/>
    </source>
</evidence>
<reference evidence="2" key="2">
    <citation type="submission" date="2014-05" db="EMBL/GenBank/DDBJ databases">
        <title>The genome and life-stage specific transcriptomes of Globodera pallida elucidate key aspects of plant parasitism by a cyst nematode.</title>
        <authorList>
            <person name="Cotton J.A."/>
            <person name="Lilley C.J."/>
            <person name="Jones L.M."/>
            <person name="Kikuchi T."/>
            <person name="Reid A.J."/>
            <person name="Thorpe P."/>
            <person name="Tsai I.J."/>
            <person name="Beasley H."/>
            <person name="Blok V."/>
            <person name="Cock P.J.A."/>
            <person name="Van den Akker S.E."/>
            <person name="Holroyd N."/>
            <person name="Hunt M."/>
            <person name="Mantelin S."/>
            <person name="Naghra H."/>
            <person name="Pain A."/>
            <person name="Palomares-Rius J.E."/>
            <person name="Zarowiecki M."/>
            <person name="Berriman M."/>
            <person name="Jones J.T."/>
            <person name="Urwin P.E."/>
        </authorList>
    </citation>
    <scope>NUCLEOTIDE SEQUENCE [LARGE SCALE GENOMIC DNA]</scope>
    <source>
        <strain evidence="2">Lindley</strain>
    </source>
</reference>
<evidence type="ECO:0000256" key="1">
    <source>
        <dbReference type="SAM" id="MobiDB-lite"/>
    </source>
</evidence>
<proteinExistence type="predicted"/>
<protein>
    <submittedName>
        <fullName evidence="3">Ovule protein</fullName>
    </submittedName>
</protein>
<reference evidence="2" key="1">
    <citation type="submission" date="2013-12" db="EMBL/GenBank/DDBJ databases">
        <authorList>
            <person name="Aslett M."/>
        </authorList>
    </citation>
    <scope>NUCLEOTIDE SEQUENCE [LARGE SCALE GENOMIC DNA]</scope>
    <source>
        <strain evidence="2">Lindley</strain>
    </source>
</reference>
<accession>A0A183BYU9</accession>